<gene>
    <name evidence="2" type="ORF">AVDCRST_MAG68-14</name>
</gene>
<feature type="signal peptide" evidence="1">
    <location>
        <begin position="1"/>
        <end position="22"/>
    </location>
</feature>
<reference evidence="2" key="1">
    <citation type="submission" date="2020-02" db="EMBL/GenBank/DDBJ databases">
        <authorList>
            <person name="Meier V. D."/>
        </authorList>
    </citation>
    <scope>NUCLEOTIDE SEQUENCE</scope>
    <source>
        <strain evidence="2">AVDCRST_MAG68</strain>
    </source>
</reference>
<accession>A0A6J4K5H5</accession>
<sequence>MRRTLCAAALAAAAFAALPASAQSARQAVLAELDTAAHAVASRGYVPDARAIGRESMVGELPRDGSVRLEVSLRAGRRYRVVAGCGPGCDDLDLRAFAADGDAVLDEDTEADARPVLTFVADATGPHLLAVTMAGCRTEFCAFGIRILSR</sequence>
<evidence type="ECO:0000313" key="2">
    <source>
        <dbReference type="EMBL" id="CAA9296218.1"/>
    </source>
</evidence>
<proteinExistence type="predicted"/>
<protein>
    <submittedName>
        <fullName evidence="2">Uncharacterized protein</fullName>
    </submittedName>
</protein>
<evidence type="ECO:0000256" key="1">
    <source>
        <dbReference type="SAM" id="SignalP"/>
    </source>
</evidence>
<dbReference type="AlphaFoldDB" id="A0A6J4K5H5"/>
<dbReference type="EMBL" id="CADCTW010000003">
    <property type="protein sequence ID" value="CAA9296218.1"/>
    <property type="molecule type" value="Genomic_DNA"/>
</dbReference>
<name>A0A6J4K5H5_9BACT</name>
<organism evidence="2">
    <name type="scientific">uncultured Gemmatimonadota bacterium</name>
    <dbReference type="NCBI Taxonomy" id="203437"/>
    <lineage>
        <taxon>Bacteria</taxon>
        <taxon>Pseudomonadati</taxon>
        <taxon>Gemmatimonadota</taxon>
        <taxon>environmental samples</taxon>
    </lineage>
</organism>
<feature type="chain" id="PRO_5027051995" evidence="1">
    <location>
        <begin position="23"/>
        <end position="150"/>
    </location>
</feature>
<keyword evidence="1" id="KW-0732">Signal</keyword>